<feature type="compositionally biased region" description="Pro residues" evidence="2">
    <location>
        <begin position="177"/>
        <end position="210"/>
    </location>
</feature>
<dbReference type="InterPro" id="IPR025877">
    <property type="entry name" value="MobA-like_NTP_Trfase"/>
</dbReference>
<dbReference type="EMBL" id="JADOTX010000001">
    <property type="protein sequence ID" value="MBG6068839.1"/>
    <property type="molecule type" value="Genomic_DNA"/>
</dbReference>
<name>A0ABS0JP55_9ACTN</name>
<accession>A0ABS0JP55</accession>
<keyword evidence="5" id="KW-1185">Reference proteome</keyword>
<evidence type="ECO:0000259" key="3">
    <source>
        <dbReference type="Pfam" id="PF12804"/>
    </source>
</evidence>
<dbReference type="PANTHER" id="PTHR19136:SF81">
    <property type="entry name" value="MOLYBDENUM COFACTOR GUANYLYLTRANSFERASE"/>
    <property type="match status" value="1"/>
</dbReference>
<feature type="compositionally biased region" description="Pro residues" evidence="2">
    <location>
        <begin position="147"/>
        <end position="160"/>
    </location>
</feature>
<proteinExistence type="predicted"/>
<reference evidence="4 5" key="1">
    <citation type="submission" date="2020-11" db="EMBL/GenBank/DDBJ databases">
        <title>Sequencing the genomes of 1000 actinobacteria strains.</title>
        <authorList>
            <person name="Klenk H.-P."/>
        </authorList>
    </citation>
    <scope>NUCLEOTIDE SEQUENCE [LARGE SCALE GENOMIC DNA]</scope>
    <source>
        <strain evidence="4 5">DSM 101692</strain>
    </source>
</reference>
<feature type="domain" description="MobA-like NTP transferase" evidence="3">
    <location>
        <begin position="6"/>
        <end position="121"/>
    </location>
</feature>
<feature type="compositionally biased region" description="Low complexity" evidence="2">
    <location>
        <begin position="161"/>
        <end position="176"/>
    </location>
</feature>
<dbReference type="PANTHER" id="PTHR19136">
    <property type="entry name" value="MOLYBDENUM COFACTOR GUANYLYLTRANSFERASE"/>
    <property type="match status" value="1"/>
</dbReference>
<sequence length="311" mass="30596">MGAYAVVVLAGGAARRMGGVDKPARPVGGRPMRDRVLAAVTDATPRVLVGAADAVPAGVLVVREDPPGGGPVAAAAAGLALLGPDTAVVALLAADLPLLTRAAIGDLLNHLDRETPDAEPAHGGPAPVPPAHGGLAPVPPAHGGLAPVPPAHGGPAPVPPAHGGLAPVPPAHGGLAPVPPAHGGPAPVPPAHGGPAPVPPAHGGPAPVPPAQDGLVPAHGGLGGERRPDGACFVDGNGRRQSLCGVWRVAALRTALDRLTVERGGSLSGAPVRALLAGLVVREVAWSGEGPPPWFDCDTDEDVRRAEEWAR</sequence>
<keyword evidence="1" id="KW-0808">Transferase</keyword>
<gene>
    <name evidence="4" type="ORF">IW248_005126</name>
</gene>
<dbReference type="InterPro" id="IPR029044">
    <property type="entry name" value="Nucleotide-diphossugar_trans"/>
</dbReference>
<dbReference type="RefSeq" id="WP_231396438.1">
    <property type="nucleotide sequence ID" value="NZ_JADOTX010000001.1"/>
</dbReference>
<feature type="compositionally biased region" description="Low complexity" evidence="2">
    <location>
        <begin position="121"/>
        <end position="146"/>
    </location>
</feature>
<protein>
    <submittedName>
        <fullName evidence="4">Molybdopterin-guanine dinucleotide biosynthesis protein A</fullName>
    </submittedName>
</protein>
<dbReference type="Proteomes" id="UP000614915">
    <property type="component" value="Unassembled WGS sequence"/>
</dbReference>
<feature type="region of interest" description="Disordered" evidence="2">
    <location>
        <begin position="113"/>
        <end position="223"/>
    </location>
</feature>
<organism evidence="4 5">
    <name type="scientific">Micromonospora ureilytica</name>
    <dbReference type="NCBI Taxonomy" id="709868"/>
    <lineage>
        <taxon>Bacteria</taxon>
        <taxon>Bacillati</taxon>
        <taxon>Actinomycetota</taxon>
        <taxon>Actinomycetes</taxon>
        <taxon>Micromonosporales</taxon>
        <taxon>Micromonosporaceae</taxon>
        <taxon>Micromonospora</taxon>
    </lineage>
</organism>
<dbReference type="SUPFAM" id="SSF53448">
    <property type="entry name" value="Nucleotide-diphospho-sugar transferases"/>
    <property type="match status" value="1"/>
</dbReference>
<dbReference type="Pfam" id="PF12804">
    <property type="entry name" value="NTP_transf_3"/>
    <property type="match status" value="1"/>
</dbReference>
<evidence type="ECO:0000256" key="2">
    <source>
        <dbReference type="SAM" id="MobiDB-lite"/>
    </source>
</evidence>
<evidence type="ECO:0000313" key="4">
    <source>
        <dbReference type="EMBL" id="MBG6068839.1"/>
    </source>
</evidence>
<comment type="caution">
    <text evidence="4">The sequence shown here is derived from an EMBL/GenBank/DDBJ whole genome shotgun (WGS) entry which is preliminary data.</text>
</comment>
<evidence type="ECO:0000256" key="1">
    <source>
        <dbReference type="ARBA" id="ARBA00022679"/>
    </source>
</evidence>
<evidence type="ECO:0000313" key="5">
    <source>
        <dbReference type="Proteomes" id="UP000614915"/>
    </source>
</evidence>
<dbReference type="Gene3D" id="3.90.550.10">
    <property type="entry name" value="Spore Coat Polysaccharide Biosynthesis Protein SpsA, Chain A"/>
    <property type="match status" value="2"/>
</dbReference>